<sequence>MYWYLEVLKKYAVFSGRARRREYWMFFLVNFIVGLVLAVIGQVLDLEILQYLYSLAVLLPGLGVAVRRLHDTGRSGWWLLIALVPLIGAIVLLVFLVSDSQPDTNQYGPNPKTAVA</sequence>
<feature type="transmembrane region" description="Helical" evidence="1">
    <location>
        <begin position="48"/>
        <end position="66"/>
    </location>
</feature>
<evidence type="ECO:0000313" key="3">
    <source>
        <dbReference type="Proteomes" id="UP001501072"/>
    </source>
</evidence>
<protein>
    <recommendedName>
        <fullName evidence="4">DUF805 domain-containing protein</fullName>
    </recommendedName>
</protein>
<comment type="caution">
    <text evidence="2">The sequence shown here is derived from an EMBL/GenBank/DDBJ whole genome shotgun (WGS) entry which is preliminary data.</text>
</comment>
<organism evidence="2 3">
    <name type="scientific">Streptomyces thermogriseus</name>
    <dbReference type="NCBI Taxonomy" id="75292"/>
    <lineage>
        <taxon>Bacteria</taxon>
        <taxon>Bacillati</taxon>
        <taxon>Actinomycetota</taxon>
        <taxon>Actinomycetes</taxon>
        <taxon>Kitasatosporales</taxon>
        <taxon>Streptomycetaceae</taxon>
        <taxon>Streptomyces</taxon>
    </lineage>
</organism>
<dbReference type="InterPro" id="IPR008523">
    <property type="entry name" value="DUF805"/>
</dbReference>
<feature type="transmembrane region" description="Helical" evidence="1">
    <location>
        <begin position="78"/>
        <end position="97"/>
    </location>
</feature>
<feature type="transmembrane region" description="Helical" evidence="1">
    <location>
        <begin position="23"/>
        <end position="42"/>
    </location>
</feature>
<evidence type="ECO:0000256" key="1">
    <source>
        <dbReference type="SAM" id="Phobius"/>
    </source>
</evidence>
<dbReference type="Pfam" id="PF05656">
    <property type="entry name" value="DUF805"/>
    <property type="match status" value="1"/>
</dbReference>
<dbReference type="Proteomes" id="UP001501072">
    <property type="component" value="Unassembled WGS sequence"/>
</dbReference>
<keyword evidence="3" id="KW-1185">Reference proteome</keyword>
<gene>
    <name evidence="2" type="ORF">GCM10009564_07250</name>
</gene>
<name>A0ABP4DBZ8_9ACTN</name>
<accession>A0ABP4DBZ8</accession>
<dbReference type="RefSeq" id="WP_346072053.1">
    <property type="nucleotide sequence ID" value="NZ_BAAAHU010000004.1"/>
</dbReference>
<keyword evidence="1" id="KW-0472">Membrane</keyword>
<dbReference type="PANTHER" id="PTHR34980">
    <property type="entry name" value="INNER MEMBRANE PROTEIN-RELATED-RELATED"/>
    <property type="match status" value="1"/>
</dbReference>
<evidence type="ECO:0008006" key="4">
    <source>
        <dbReference type="Google" id="ProtNLM"/>
    </source>
</evidence>
<reference evidence="3" key="1">
    <citation type="journal article" date="2019" name="Int. J. Syst. Evol. Microbiol.">
        <title>The Global Catalogue of Microorganisms (GCM) 10K type strain sequencing project: providing services to taxonomists for standard genome sequencing and annotation.</title>
        <authorList>
            <consortium name="The Broad Institute Genomics Platform"/>
            <consortium name="The Broad Institute Genome Sequencing Center for Infectious Disease"/>
            <person name="Wu L."/>
            <person name="Ma J."/>
        </authorList>
    </citation>
    <scope>NUCLEOTIDE SEQUENCE [LARGE SCALE GENOMIC DNA]</scope>
    <source>
        <strain evidence="3">JCM 11269</strain>
    </source>
</reference>
<evidence type="ECO:0000313" key="2">
    <source>
        <dbReference type="EMBL" id="GAA1004635.1"/>
    </source>
</evidence>
<proteinExistence type="predicted"/>
<keyword evidence="1" id="KW-1133">Transmembrane helix</keyword>
<dbReference type="EMBL" id="BAAAHU010000004">
    <property type="protein sequence ID" value="GAA1004635.1"/>
    <property type="molecule type" value="Genomic_DNA"/>
</dbReference>
<keyword evidence="1" id="KW-0812">Transmembrane</keyword>
<dbReference type="PANTHER" id="PTHR34980:SF2">
    <property type="entry name" value="INNER MEMBRANE PROTEIN YHAH-RELATED"/>
    <property type="match status" value="1"/>
</dbReference>